<dbReference type="InterPro" id="IPR054505">
    <property type="entry name" value="Myb_DNA-bind_8"/>
</dbReference>
<keyword evidence="8" id="KW-0539">Nucleus</keyword>
<evidence type="ECO:0000259" key="10">
    <source>
        <dbReference type="Pfam" id="PF01138"/>
    </source>
</evidence>
<feature type="domain" description="Myb-like DNA-binding" evidence="11">
    <location>
        <begin position="306"/>
        <end position="338"/>
    </location>
</feature>
<dbReference type="Pfam" id="PF01138">
    <property type="entry name" value="RNase_PH"/>
    <property type="match status" value="1"/>
</dbReference>
<dbReference type="GO" id="GO:0005730">
    <property type="term" value="C:nucleolus"/>
    <property type="evidence" value="ECO:0007669"/>
    <property type="project" value="TreeGrafter"/>
</dbReference>
<comment type="subcellular location">
    <subcellularLocation>
        <location evidence="2">Cytoplasm</location>
    </subcellularLocation>
    <subcellularLocation>
        <location evidence="1">Nucleus</location>
    </subcellularLocation>
</comment>
<name>A0AAD9ZE01_9LECA</name>
<keyword evidence="13" id="KW-1185">Reference proteome</keyword>
<feature type="region of interest" description="Disordered" evidence="9">
    <location>
        <begin position="1"/>
        <end position="37"/>
    </location>
</feature>
<evidence type="ECO:0000256" key="6">
    <source>
        <dbReference type="ARBA" id="ARBA00022835"/>
    </source>
</evidence>
<feature type="region of interest" description="Disordered" evidence="9">
    <location>
        <begin position="339"/>
        <end position="389"/>
    </location>
</feature>
<evidence type="ECO:0000256" key="2">
    <source>
        <dbReference type="ARBA" id="ARBA00004496"/>
    </source>
</evidence>
<evidence type="ECO:0000256" key="7">
    <source>
        <dbReference type="ARBA" id="ARBA00022884"/>
    </source>
</evidence>
<evidence type="ECO:0000256" key="8">
    <source>
        <dbReference type="ARBA" id="ARBA00023242"/>
    </source>
</evidence>
<sequence>MDRRRVNGPPGGTTPPCYASTSSGKTHPSSKRTRGANEIRKIFLKTGLTPSASGSAYFELETPPTNHSNSLTNRTPALKLTCTVHGPRPLPRSAPFSPQLLLSTRVKFAPFAARQRRGYIPDSSERDLAAHLETALRGVLIGERWPKSGVDVVITVLEGEEDCPWHALAAGNQNGRTGGWGMMSILSGCITVASAALTDAGIDCVDVVIGGVAAIVRQPAAPAQLVLDPCPSDHEEIIAACVIGYLQSRDEVTETWAKGNITASSDGMGTTPMGFDALVDQAVEAAVAARRVLVEAIREGTEAKIQGSQIDFHAIGAALNIKENAARMRFYRLRKAIEEGEPGATPTKAATTPTKRKKDQANSDEGSAKKVKDEEVVDEAEGGEEGEGN</sequence>
<organism evidence="12 13">
    <name type="scientific">Lepraria neglecta</name>
    <dbReference type="NCBI Taxonomy" id="209136"/>
    <lineage>
        <taxon>Eukaryota</taxon>
        <taxon>Fungi</taxon>
        <taxon>Dikarya</taxon>
        <taxon>Ascomycota</taxon>
        <taxon>Pezizomycotina</taxon>
        <taxon>Lecanoromycetes</taxon>
        <taxon>OSLEUM clade</taxon>
        <taxon>Lecanoromycetidae</taxon>
        <taxon>Lecanorales</taxon>
        <taxon>Lecanorineae</taxon>
        <taxon>Stereocaulaceae</taxon>
        <taxon>Lepraria</taxon>
    </lineage>
</organism>
<evidence type="ECO:0000256" key="1">
    <source>
        <dbReference type="ARBA" id="ARBA00004123"/>
    </source>
</evidence>
<dbReference type="InterPro" id="IPR050080">
    <property type="entry name" value="RNase_PH"/>
</dbReference>
<keyword evidence="5" id="KW-0698">rRNA processing</keyword>
<evidence type="ECO:0000259" key="11">
    <source>
        <dbReference type="Pfam" id="PF22980"/>
    </source>
</evidence>
<dbReference type="InterPro" id="IPR020568">
    <property type="entry name" value="Ribosomal_Su5_D2-typ_SF"/>
</dbReference>
<dbReference type="EMBL" id="JASNWA010000006">
    <property type="protein sequence ID" value="KAK3174657.1"/>
    <property type="molecule type" value="Genomic_DNA"/>
</dbReference>
<reference evidence="12" key="1">
    <citation type="submission" date="2022-11" db="EMBL/GenBank/DDBJ databases">
        <title>Chromosomal genome sequence assembly and mating type (MAT) locus characterization of the leprose asexual lichenized fungus Lepraria neglecta (Nyl.) Erichsen.</title>
        <authorList>
            <person name="Allen J.L."/>
            <person name="Pfeffer B."/>
        </authorList>
    </citation>
    <scope>NUCLEOTIDE SEQUENCE</scope>
    <source>
        <strain evidence="12">Allen 5258</strain>
    </source>
</reference>
<keyword evidence="4" id="KW-0963">Cytoplasm</keyword>
<feature type="compositionally biased region" description="Acidic residues" evidence="9">
    <location>
        <begin position="375"/>
        <end position="389"/>
    </location>
</feature>
<evidence type="ECO:0000256" key="3">
    <source>
        <dbReference type="ARBA" id="ARBA00006678"/>
    </source>
</evidence>
<evidence type="ECO:0000313" key="12">
    <source>
        <dbReference type="EMBL" id="KAK3174657.1"/>
    </source>
</evidence>
<proteinExistence type="inferred from homology"/>
<dbReference type="GO" id="GO:0000177">
    <property type="term" value="C:cytoplasmic exosome (RNase complex)"/>
    <property type="evidence" value="ECO:0007669"/>
    <property type="project" value="TreeGrafter"/>
</dbReference>
<dbReference type="GO" id="GO:0000176">
    <property type="term" value="C:nuclear exosome (RNase complex)"/>
    <property type="evidence" value="ECO:0007669"/>
    <property type="project" value="UniProtKB-ARBA"/>
</dbReference>
<dbReference type="GO" id="GO:0071051">
    <property type="term" value="P:poly(A)-dependent snoRNA 3'-end processing"/>
    <property type="evidence" value="ECO:0007669"/>
    <property type="project" value="TreeGrafter"/>
</dbReference>
<dbReference type="SUPFAM" id="SSF54211">
    <property type="entry name" value="Ribosomal protein S5 domain 2-like"/>
    <property type="match status" value="1"/>
</dbReference>
<dbReference type="GO" id="GO:0016075">
    <property type="term" value="P:rRNA catabolic process"/>
    <property type="evidence" value="ECO:0007669"/>
    <property type="project" value="TreeGrafter"/>
</dbReference>
<dbReference type="PANTHER" id="PTHR11953">
    <property type="entry name" value="EXOSOME COMPLEX COMPONENT"/>
    <property type="match status" value="1"/>
</dbReference>
<comment type="similarity">
    <text evidence="3">Belongs to the RNase PH family.</text>
</comment>
<feature type="domain" description="Exoribonuclease phosphorolytic" evidence="10">
    <location>
        <begin position="38"/>
        <end position="202"/>
    </location>
</feature>
<dbReference type="GO" id="GO:0003723">
    <property type="term" value="F:RNA binding"/>
    <property type="evidence" value="ECO:0007669"/>
    <property type="project" value="UniProtKB-KW"/>
</dbReference>
<evidence type="ECO:0000313" key="13">
    <source>
        <dbReference type="Proteomes" id="UP001276659"/>
    </source>
</evidence>
<dbReference type="Gene3D" id="3.30.230.70">
    <property type="entry name" value="GHMP Kinase, N-terminal domain"/>
    <property type="match status" value="1"/>
</dbReference>
<gene>
    <name evidence="12" type="ORF">OEA41_001903</name>
</gene>
<evidence type="ECO:0000256" key="9">
    <source>
        <dbReference type="SAM" id="MobiDB-lite"/>
    </source>
</evidence>
<feature type="compositionally biased region" description="Low complexity" evidence="9">
    <location>
        <begin position="342"/>
        <end position="353"/>
    </location>
</feature>
<dbReference type="GO" id="GO:0071028">
    <property type="term" value="P:nuclear mRNA surveillance"/>
    <property type="evidence" value="ECO:0007669"/>
    <property type="project" value="TreeGrafter"/>
</dbReference>
<accession>A0AAD9ZE01</accession>
<evidence type="ECO:0000256" key="4">
    <source>
        <dbReference type="ARBA" id="ARBA00022490"/>
    </source>
</evidence>
<keyword evidence="7" id="KW-0694">RNA-binding</keyword>
<dbReference type="AlphaFoldDB" id="A0AAD9ZE01"/>
<dbReference type="InterPro" id="IPR001247">
    <property type="entry name" value="ExoRNase_PH_dom1"/>
</dbReference>
<evidence type="ECO:0000256" key="5">
    <source>
        <dbReference type="ARBA" id="ARBA00022552"/>
    </source>
</evidence>
<dbReference type="GO" id="GO:0006364">
    <property type="term" value="P:rRNA processing"/>
    <property type="evidence" value="ECO:0007669"/>
    <property type="project" value="UniProtKB-KW"/>
</dbReference>
<dbReference type="CDD" id="cd11371">
    <property type="entry name" value="RNase_PH_MTR3"/>
    <property type="match status" value="1"/>
</dbReference>
<dbReference type="InterPro" id="IPR027408">
    <property type="entry name" value="PNPase/RNase_PH_dom_sf"/>
</dbReference>
<protein>
    <submittedName>
        <fullName evidence="12">Uncharacterized protein</fullName>
    </submittedName>
</protein>
<dbReference type="Pfam" id="PF22980">
    <property type="entry name" value="Myb_DNA-bind_8"/>
    <property type="match status" value="1"/>
</dbReference>
<dbReference type="Proteomes" id="UP001276659">
    <property type="component" value="Unassembled WGS sequence"/>
</dbReference>
<dbReference type="GO" id="GO:0034475">
    <property type="term" value="P:U4 snRNA 3'-end processing"/>
    <property type="evidence" value="ECO:0007669"/>
    <property type="project" value="TreeGrafter"/>
</dbReference>
<comment type="caution">
    <text evidence="12">The sequence shown here is derived from an EMBL/GenBank/DDBJ whole genome shotgun (WGS) entry which is preliminary data.</text>
</comment>
<keyword evidence="6" id="KW-0271">Exosome</keyword>
<dbReference type="PANTHER" id="PTHR11953:SF2">
    <property type="entry name" value="EXOSOME COMPLEX COMPONENT MTR3"/>
    <property type="match status" value="1"/>
</dbReference>